<sequence length="487" mass="52452">MKFVIKSVETILITFVLVGVGFLGIAKSSPVYAVSLEELQAKIQTLLAQITALQTSLQSPSSPVQAQSQIANTSIPSSFQFVKTLQTGSRGTDVRYLQILLNKDTATRVTVPGSETEYFGKLTEAGVRQFQRKYESEILSPAGLSFPTGTVDSRTRAKLNTLLLSTRTEDSSLFTTTSAHATSQPVAPTITSSLSLPVKPVSFEDINTKTRKALVNIICTTAQGGSFSPLSGSGVIIDDRGIILTNAHVAEYFLLKDYLVPNLINCVIRTGEPARNAYKAKLMYISPLWVEENYMTIKEEAPSGTGEHDFALLLITNGINPNIPVPKEFPMVDIDSTDTTFKTLGDALVAAYPAGFFGGVTIQRDLYPMSSLVRTGKVFSFDGKTIDTFSIGGSPVAQHGSSGGGVISAQGKLIGLIVTSTDAETTSERDLHAITMSHILRSFKKDTGHDFSEMLSFNPLLTAKSFEEEVAPALTKLLEDTLSGEKP</sequence>
<evidence type="ECO:0000259" key="1">
    <source>
        <dbReference type="Pfam" id="PF01471"/>
    </source>
</evidence>
<reference evidence="2 3" key="1">
    <citation type="submission" date="2017-09" db="EMBL/GenBank/DDBJ databases">
        <title>Depth-based differentiation of microbial function through sediment-hosted aquifers and enrichment of novel symbionts in the deep terrestrial subsurface.</title>
        <authorList>
            <person name="Probst A.J."/>
            <person name="Ladd B."/>
            <person name="Jarett J.K."/>
            <person name="Geller-Mcgrath D.E."/>
            <person name="Sieber C.M."/>
            <person name="Emerson J.B."/>
            <person name="Anantharaman K."/>
            <person name="Thomas B.C."/>
            <person name="Malmstrom R."/>
            <person name="Stieglmeier M."/>
            <person name="Klingl A."/>
            <person name="Woyke T."/>
            <person name="Ryan C.M."/>
            <person name="Banfield J.F."/>
        </authorList>
    </citation>
    <scope>NUCLEOTIDE SEQUENCE [LARGE SCALE GENOMIC DNA]</scope>
    <source>
        <strain evidence="2">CG11_big_fil_rev_8_21_14_0_20_46_11</strain>
    </source>
</reference>
<dbReference type="Gene3D" id="1.10.101.10">
    <property type="entry name" value="PGBD-like superfamily/PGBD"/>
    <property type="match status" value="1"/>
</dbReference>
<feature type="domain" description="Peptidoglycan binding-like" evidence="1">
    <location>
        <begin position="90"/>
        <end position="159"/>
    </location>
</feature>
<dbReference type="InterPro" id="IPR036365">
    <property type="entry name" value="PGBD-like_sf"/>
</dbReference>
<dbReference type="Gene3D" id="2.40.10.120">
    <property type="match status" value="1"/>
</dbReference>
<dbReference type="EMBL" id="PCVG01000029">
    <property type="protein sequence ID" value="PIQ68772.1"/>
    <property type="molecule type" value="Genomic_DNA"/>
</dbReference>
<dbReference type="Pfam" id="PF01471">
    <property type="entry name" value="PG_binding_1"/>
    <property type="match status" value="1"/>
</dbReference>
<dbReference type="AlphaFoldDB" id="A0A2H0KBZ1"/>
<evidence type="ECO:0000313" key="3">
    <source>
        <dbReference type="Proteomes" id="UP000229342"/>
    </source>
</evidence>
<proteinExistence type="predicted"/>
<dbReference type="Pfam" id="PF13365">
    <property type="entry name" value="Trypsin_2"/>
    <property type="match status" value="1"/>
</dbReference>
<dbReference type="Proteomes" id="UP000229342">
    <property type="component" value="Unassembled WGS sequence"/>
</dbReference>
<dbReference type="SUPFAM" id="SSF50494">
    <property type="entry name" value="Trypsin-like serine proteases"/>
    <property type="match status" value="1"/>
</dbReference>
<protein>
    <recommendedName>
        <fullName evidence="1">Peptidoglycan binding-like domain-containing protein</fullName>
    </recommendedName>
</protein>
<dbReference type="InterPro" id="IPR036366">
    <property type="entry name" value="PGBDSf"/>
</dbReference>
<comment type="caution">
    <text evidence="2">The sequence shown here is derived from an EMBL/GenBank/DDBJ whole genome shotgun (WGS) entry which is preliminary data.</text>
</comment>
<dbReference type="SUPFAM" id="SSF47090">
    <property type="entry name" value="PGBD-like"/>
    <property type="match status" value="1"/>
</dbReference>
<dbReference type="InterPro" id="IPR002477">
    <property type="entry name" value="Peptidoglycan-bd-like"/>
</dbReference>
<evidence type="ECO:0000313" key="2">
    <source>
        <dbReference type="EMBL" id="PIQ68772.1"/>
    </source>
</evidence>
<gene>
    <name evidence="2" type="ORF">COV91_02370</name>
</gene>
<accession>A0A2H0KBZ1</accession>
<name>A0A2H0KBZ1_9BACT</name>
<organism evidence="2 3">
    <name type="scientific">Candidatus Taylorbacteria bacterium CG11_big_fil_rev_8_21_14_0_20_46_11</name>
    <dbReference type="NCBI Taxonomy" id="1975025"/>
    <lineage>
        <taxon>Bacteria</taxon>
        <taxon>Candidatus Tayloriibacteriota</taxon>
    </lineage>
</organism>
<dbReference type="InterPro" id="IPR009003">
    <property type="entry name" value="Peptidase_S1_PA"/>
</dbReference>